<evidence type="ECO:0000256" key="1">
    <source>
        <dbReference type="ARBA" id="ARBA00022679"/>
    </source>
</evidence>
<name>A0A4R1RSF9_HYDET</name>
<dbReference type="Pfam" id="PF01255">
    <property type="entry name" value="Prenyltransf"/>
    <property type="match status" value="1"/>
</dbReference>
<dbReference type="NCBIfam" id="TIGR00055">
    <property type="entry name" value="uppS"/>
    <property type="match status" value="1"/>
</dbReference>
<dbReference type="HAMAP" id="MF_01139">
    <property type="entry name" value="ISPT"/>
    <property type="match status" value="1"/>
</dbReference>
<dbReference type="PANTHER" id="PTHR10291">
    <property type="entry name" value="DEHYDRODOLICHYL DIPHOSPHATE SYNTHASE FAMILY MEMBER"/>
    <property type="match status" value="1"/>
</dbReference>
<dbReference type="PANTHER" id="PTHR10291:SF0">
    <property type="entry name" value="DEHYDRODOLICHYL DIPHOSPHATE SYNTHASE 2"/>
    <property type="match status" value="1"/>
</dbReference>
<comment type="cofactor">
    <cofactor evidence="2">
        <name>Mg(2+)</name>
        <dbReference type="ChEBI" id="CHEBI:18420"/>
    </cofactor>
    <text evidence="2">Binds 2 magnesium ions per subunit.</text>
</comment>
<keyword evidence="2" id="KW-0460">Magnesium</keyword>
<feature type="binding site" evidence="2">
    <location>
        <position position="78"/>
    </location>
    <ligand>
        <name>substrate</name>
    </ligand>
</feature>
<feature type="binding site" evidence="2">
    <location>
        <position position="216"/>
    </location>
    <ligand>
        <name>Mg(2+)</name>
        <dbReference type="ChEBI" id="CHEBI:18420"/>
    </ligand>
</feature>
<evidence type="ECO:0000313" key="3">
    <source>
        <dbReference type="EMBL" id="TCL69418.1"/>
    </source>
</evidence>
<dbReference type="Proteomes" id="UP000295008">
    <property type="component" value="Unassembled WGS sequence"/>
</dbReference>
<dbReference type="InterPro" id="IPR001441">
    <property type="entry name" value="UPP_synth-like"/>
</dbReference>
<reference evidence="3 4" key="1">
    <citation type="submission" date="2019-03" db="EMBL/GenBank/DDBJ databases">
        <title>Genomic Encyclopedia of Type Strains, Phase IV (KMG-IV): sequencing the most valuable type-strain genomes for metagenomic binning, comparative biology and taxonomic classification.</title>
        <authorList>
            <person name="Goeker M."/>
        </authorList>
    </citation>
    <scope>NUCLEOTIDE SEQUENCE [LARGE SCALE GENOMIC DNA]</scope>
    <source>
        <strain evidence="3 4">LX-B</strain>
    </source>
</reference>
<gene>
    <name evidence="3" type="ORF">EDC14_1012115</name>
</gene>
<dbReference type="GO" id="GO:0000287">
    <property type="term" value="F:magnesium ion binding"/>
    <property type="evidence" value="ECO:0007669"/>
    <property type="project" value="UniProtKB-UniRule"/>
</dbReference>
<feature type="binding site" evidence="2">
    <location>
        <position position="42"/>
    </location>
    <ligand>
        <name>substrate</name>
    </ligand>
</feature>
<dbReference type="Gene3D" id="3.40.1180.10">
    <property type="entry name" value="Decaprenyl diphosphate synthase-like"/>
    <property type="match status" value="1"/>
</dbReference>
<evidence type="ECO:0000256" key="2">
    <source>
        <dbReference type="HAMAP-Rule" id="MF_01139"/>
    </source>
</evidence>
<feature type="binding site" evidence="2">
    <location>
        <position position="29"/>
    </location>
    <ligand>
        <name>Mg(2+)</name>
        <dbReference type="ChEBI" id="CHEBI:18420"/>
    </ligand>
</feature>
<feature type="active site" evidence="2">
    <location>
        <position position="29"/>
    </location>
</feature>
<evidence type="ECO:0000313" key="4">
    <source>
        <dbReference type="Proteomes" id="UP000295008"/>
    </source>
</evidence>
<organism evidence="3 4">
    <name type="scientific">Hydrogenispora ethanolica</name>
    <dbReference type="NCBI Taxonomy" id="1082276"/>
    <lineage>
        <taxon>Bacteria</taxon>
        <taxon>Bacillati</taxon>
        <taxon>Bacillota</taxon>
        <taxon>Hydrogenispora</taxon>
    </lineage>
</organism>
<dbReference type="EC" id="2.5.1.-" evidence="2"/>
<dbReference type="SUPFAM" id="SSF64005">
    <property type="entry name" value="Undecaprenyl diphosphate synthase"/>
    <property type="match status" value="1"/>
</dbReference>
<comment type="similarity">
    <text evidence="2">Belongs to the UPP synthase family.</text>
</comment>
<comment type="caution">
    <text evidence="2">Lacks conserved residue(s) required for the propagation of feature annotation.</text>
</comment>
<feature type="binding site" evidence="2">
    <location>
        <begin position="74"/>
        <end position="76"/>
    </location>
    <ligand>
        <name>substrate</name>
    </ligand>
</feature>
<dbReference type="NCBIfam" id="NF011405">
    <property type="entry name" value="PRK14830.1"/>
    <property type="match status" value="1"/>
</dbReference>
<dbReference type="FunFam" id="3.40.1180.10:FF:000001">
    <property type="entry name" value="(2E,6E)-farnesyl-diphosphate-specific ditrans,polycis-undecaprenyl-diphosphate synthase"/>
    <property type="match status" value="1"/>
</dbReference>
<comment type="caution">
    <text evidence="3">The sequence shown here is derived from an EMBL/GenBank/DDBJ whole genome shotgun (WGS) entry which is preliminary data.</text>
</comment>
<dbReference type="OrthoDB" id="4191603at2"/>
<keyword evidence="2" id="KW-0479">Metal-binding</keyword>
<keyword evidence="1 2" id="KW-0808">Transferase</keyword>
<accession>A0A4R1RSF9</accession>
<sequence length="256" mass="29038">MRLLERFSKKTTVGQEVRNVPQHVAIIMDGNGRWARKRGLPRTAGHRAGMERVRDAIDVCLETKVPYLTLYAFSTENWRRPVEEVSALMDLFSQAFQHEVQGIHQKGVQIRFIGLRDGLSPSMVSAMDKAERLTAGNQLLHLNVALNYGGRAEIVSAITTMVSEIQQSKLSIEKITESEFAKFLFTSGQPDPDLLIKPGGEYRISNFLIWQLAYTELYFSDTYWPDFGRDELLKAFAFFSGRERRFGGIRGGGSER</sequence>
<feature type="binding site" evidence="2">
    <location>
        <position position="34"/>
    </location>
    <ligand>
        <name>substrate</name>
    </ligand>
</feature>
<dbReference type="InterPro" id="IPR036424">
    <property type="entry name" value="UPP_synth-like_sf"/>
</dbReference>
<dbReference type="GO" id="GO:0016094">
    <property type="term" value="P:polyprenol biosynthetic process"/>
    <property type="evidence" value="ECO:0007669"/>
    <property type="project" value="TreeGrafter"/>
</dbReference>
<proteinExistence type="inferred from homology"/>
<comment type="function">
    <text evidence="2">Catalyzes the condensation of isopentenyl diphosphate (IPP) with allylic pyrophosphates generating different type of terpenoids.</text>
</comment>
<keyword evidence="4" id="KW-1185">Reference proteome</keyword>
<feature type="active site" description="Proton acceptor" evidence="2">
    <location>
        <position position="77"/>
    </location>
</feature>
<dbReference type="RefSeq" id="WP_132014431.1">
    <property type="nucleotide sequence ID" value="NZ_SLUN01000012.1"/>
</dbReference>
<feature type="binding site" evidence="2">
    <location>
        <position position="80"/>
    </location>
    <ligand>
        <name>substrate</name>
    </ligand>
</feature>
<feature type="binding site" evidence="2">
    <location>
        <begin position="203"/>
        <end position="205"/>
    </location>
    <ligand>
        <name>substrate</name>
    </ligand>
</feature>
<dbReference type="GO" id="GO:0045547">
    <property type="term" value="F:ditrans,polycis-polyprenyl diphosphate synthase [(2E,6E)-farnesyl diphosphate specific] activity"/>
    <property type="evidence" value="ECO:0007669"/>
    <property type="project" value="TreeGrafter"/>
</dbReference>
<comment type="subunit">
    <text evidence="2">Homodimer.</text>
</comment>
<dbReference type="EMBL" id="SLUN01000012">
    <property type="protein sequence ID" value="TCL69418.1"/>
    <property type="molecule type" value="Genomic_DNA"/>
</dbReference>
<feature type="binding site" evidence="2">
    <location>
        <position position="46"/>
    </location>
    <ligand>
        <name>substrate</name>
    </ligand>
</feature>
<feature type="binding site" evidence="2">
    <location>
        <begin position="30"/>
        <end position="33"/>
    </location>
    <ligand>
        <name>substrate</name>
    </ligand>
</feature>
<dbReference type="AlphaFoldDB" id="A0A4R1RSF9"/>
<protein>
    <recommendedName>
        <fullName evidence="2">Isoprenyl transferase</fullName>
        <ecNumber evidence="2">2.5.1.-</ecNumber>
    </recommendedName>
</protein>
<dbReference type="CDD" id="cd00475">
    <property type="entry name" value="Cis_IPPS"/>
    <property type="match status" value="1"/>
</dbReference>